<keyword evidence="2" id="KW-0472">Membrane</keyword>
<evidence type="ECO:0000313" key="3">
    <source>
        <dbReference type="EMBL" id="ESZ93702.1"/>
    </source>
</evidence>
<dbReference type="Proteomes" id="UP000019487">
    <property type="component" value="Unassembled WGS sequence"/>
</dbReference>
<feature type="compositionally biased region" description="Polar residues" evidence="1">
    <location>
        <begin position="37"/>
        <end position="47"/>
    </location>
</feature>
<feature type="region of interest" description="Disordered" evidence="1">
    <location>
        <begin position="37"/>
        <end position="82"/>
    </location>
</feature>
<accession>W9CAB1</accession>
<feature type="transmembrane region" description="Helical" evidence="2">
    <location>
        <begin position="126"/>
        <end position="146"/>
    </location>
</feature>
<feature type="compositionally biased region" description="Polar residues" evidence="1">
    <location>
        <begin position="57"/>
        <end position="69"/>
    </location>
</feature>
<protein>
    <submittedName>
        <fullName evidence="3">Uncharacterized protein</fullName>
    </submittedName>
</protein>
<reference evidence="3 4" key="1">
    <citation type="journal article" date="2014" name="Genome Announc.">
        <title>Draft genome sequence of Sclerotinia borealis, a psychrophilic plant pathogenic fungus.</title>
        <authorList>
            <person name="Mardanov A.V."/>
            <person name="Beletsky A.V."/>
            <person name="Kadnikov V.V."/>
            <person name="Ignatov A.N."/>
            <person name="Ravin N.V."/>
        </authorList>
    </citation>
    <scope>NUCLEOTIDE SEQUENCE [LARGE SCALE GENOMIC DNA]</scope>
    <source>
        <strain evidence="4">F-4157</strain>
    </source>
</reference>
<proteinExistence type="predicted"/>
<organism evidence="3 4">
    <name type="scientific">Sclerotinia borealis (strain F-4128)</name>
    <dbReference type="NCBI Taxonomy" id="1432307"/>
    <lineage>
        <taxon>Eukaryota</taxon>
        <taxon>Fungi</taxon>
        <taxon>Dikarya</taxon>
        <taxon>Ascomycota</taxon>
        <taxon>Pezizomycotina</taxon>
        <taxon>Leotiomycetes</taxon>
        <taxon>Helotiales</taxon>
        <taxon>Sclerotiniaceae</taxon>
        <taxon>Sclerotinia</taxon>
    </lineage>
</organism>
<feature type="region of interest" description="Disordered" evidence="1">
    <location>
        <begin position="1"/>
        <end position="21"/>
    </location>
</feature>
<dbReference type="OrthoDB" id="3540466at2759"/>
<name>W9CAB1_SCLBF</name>
<dbReference type="EMBL" id="AYSA01000294">
    <property type="protein sequence ID" value="ESZ93702.1"/>
    <property type="molecule type" value="Genomic_DNA"/>
</dbReference>
<evidence type="ECO:0000313" key="4">
    <source>
        <dbReference type="Proteomes" id="UP000019487"/>
    </source>
</evidence>
<evidence type="ECO:0000256" key="1">
    <source>
        <dbReference type="SAM" id="MobiDB-lite"/>
    </source>
</evidence>
<comment type="caution">
    <text evidence="3">The sequence shown here is derived from an EMBL/GenBank/DDBJ whole genome shotgun (WGS) entry which is preliminary data.</text>
</comment>
<gene>
    <name evidence="3" type="ORF">SBOR_5887</name>
</gene>
<keyword evidence="4" id="KW-1185">Reference proteome</keyword>
<dbReference type="STRING" id="1432307.W9CAB1"/>
<feature type="transmembrane region" description="Helical" evidence="2">
    <location>
        <begin position="220"/>
        <end position="243"/>
    </location>
</feature>
<evidence type="ECO:0000256" key="2">
    <source>
        <dbReference type="SAM" id="Phobius"/>
    </source>
</evidence>
<sequence length="577" mass="63497">MSNLGSAVPATAAGPQQNSKPPIAALAVGHLPLQSVASGTEGQSQPPTIRGGMHINAGSQVQGPNQPGQQRIHAQGQPSPAQPIVRQPMQGCGCILGTPCPHVPPPNPNPLLRCVKFLACWECGPIGTIIAACTFAIGTVISYYGIKLAIWTATKDYIEHCQADEEAQRATVQCKKAAGQPLPPPPFFEFDRTNNTVVHRTLGGMLLGSTESSTHNSNYIWAYALLCSAISWLVLFAIHYYAWGIPCTPRILSEAVRNSIANSSAELWLRTTSLITGIQRKFARVFTTIGSYSGITTGSHRDDESPELSEEACRNLELQRTRDEDKTAPKPLHPQYYIRNDYRYSAEVSSSALAERQYTSPQYYIRNEYGYSAVVEERSAERFVDCYHEDSDWWEGIGDAVAVCFGLLEHTGINAGGNLIALYFADGMPNIVEFLKDMYSWGNIMQDTANTFSMAVVTDTCLPFRFPLSTDLWAKGTVKTERPLALNEIGCLGYLEILESIPCFDNDTTAEAPAWILFARWTKNRAPGWLRPRSLSESMFVECLDGIQTIEGIRPITTYILADAPKKFGKRNGIKVE</sequence>
<dbReference type="HOGENOM" id="CLU_472641_0_0_1"/>
<keyword evidence="2" id="KW-1133">Transmembrane helix</keyword>
<keyword evidence="2" id="KW-0812">Transmembrane</keyword>
<dbReference type="AlphaFoldDB" id="W9CAB1"/>